<evidence type="ECO:0000256" key="13">
    <source>
        <dbReference type="SAM" id="SignalP"/>
    </source>
</evidence>
<protein>
    <submittedName>
        <fullName evidence="16">Outer membrane receptor protein involved in Fe transport</fullName>
    </submittedName>
</protein>
<keyword evidence="17" id="KW-1185">Reference proteome</keyword>
<dbReference type="InterPro" id="IPR039426">
    <property type="entry name" value="TonB-dep_rcpt-like"/>
</dbReference>
<proteinExistence type="inferred from homology"/>
<evidence type="ECO:0000313" key="16">
    <source>
        <dbReference type="EMBL" id="RPE79813.1"/>
    </source>
</evidence>
<keyword evidence="5 11" id="KW-0812">Transmembrane</keyword>
<evidence type="ECO:0000256" key="2">
    <source>
        <dbReference type="ARBA" id="ARBA00022448"/>
    </source>
</evidence>
<dbReference type="Pfam" id="PF07715">
    <property type="entry name" value="Plug"/>
    <property type="match status" value="1"/>
</dbReference>
<keyword evidence="3 11" id="KW-1134">Transmembrane beta strand</keyword>
<accession>A0A3N4VDE3</accession>
<dbReference type="Pfam" id="PF00593">
    <property type="entry name" value="TonB_dep_Rec_b-barrel"/>
    <property type="match status" value="1"/>
</dbReference>
<dbReference type="InterPro" id="IPR012910">
    <property type="entry name" value="Plug_dom"/>
</dbReference>
<evidence type="ECO:0000256" key="1">
    <source>
        <dbReference type="ARBA" id="ARBA00004571"/>
    </source>
</evidence>
<keyword evidence="2 11" id="KW-0813">Transport</keyword>
<keyword evidence="6" id="KW-0408">Iron</keyword>
<dbReference type="Proteomes" id="UP000269708">
    <property type="component" value="Unassembled WGS sequence"/>
</dbReference>
<dbReference type="InterPro" id="IPR000531">
    <property type="entry name" value="Beta-barrel_TonB"/>
</dbReference>
<dbReference type="AlphaFoldDB" id="A0A3N4VDE3"/>
<sequence length="678" mass="74122">MRIPLPFLALALAAGSAHGQAGLAASADAVTLDNITVTAERTERSLKDTATSAVVLDRTALEQRGLDDSNDVLGNIANVTGTGTSNLAPAVRGVDGTGPAQGADAFFAGSRPRLNVQIDGRPASYNEVVFGNLSMWDVEQVEMLRGPQSTLQGRNAVAGTLAIRTREPTWESEAGIRLLAGSQRRAQTAFYLSGPLSDQVAYRIAGDFQTWRSFVDFEPYPGVKDPEDFAVRTLRGKLLFEPEALDGFRTVVTLQHADAHGPQVVTERRPFGGHVSDFPRMPVFAPRARTGIVDTQWRFAPRLAFENLLSVNDLYVERRAEAGTGFARIDGEEYVLEPRLRLARGDGRLAGVAGVYLYRADQNEFIDFPADEHLDDRVDTAALFGEGTVALREDLDLTLGARFERERHRRRGGDGTFVAIDIDETYETFLPKLGLAWRPDEAWTLGVTAARGYNGGGGGITYDFPIVSYSFDPEYVNNYEAYFRGDLLGGRMQLTGNVFYGEYRDMQLPFDLNPDPSVWSVIVRNADRARNYGAELGLRWLAAPGLTVHGDLGLLRTEVTDYPDSNIEGHEFANAPAATANLGFAWVAGNGFELSANARYSDAYHSSIDNHPRGKTEPYWLLDAKAGYRIGIAHLFAFVDNLLDDDTPLLITPGATAADDVATLPRPRSYGVGVELNF</sequence>
<keyword evidence="9 11" id="KW-0472">Membrane</keyword>
<dbReference type="RefSeq" id="WP_123769991.1">
    <property type="nucleotide sequence ID" value="NZ_RKQN01000002.1"/>
</dbReference>
<evidence type="ECO:0000259" key="15">
    <source>
        <dbReference type="Pfam" id="PF07715"/>
    </source>
</evidence>
<dbReference type="PANTHER" id="PTHR32552:SF81">
    <property type="entry name" value="TONB-DEPENDENT OUTER MEMBRANE RECEPTOR"/>
    <property type="match status" value="1"/>
</dbReference>
<reference evidence="16 17" key="1">
    <citation type="submission" date="2018-11" db="EMBL/GenBank/DDBJ databases">
        <title>Genomic Encyclopedia of Type Strains, Phase IV (KMG-IV): sequencing the most valuable type-strain genomes for metagenomic binning, comparative biology and taxonomic classification.</title>
        <authorList>
            <person name="Goeker M."/>
        </authorList>
    </citation>
    <scope>NUCLEOTIDE SEQUENCE [LARGE SCALE GENOMIC DNA]</scope>
    <source>
        <strain evidence="16 17">DSM 25623</strain>
    </source>
</reference>
<evidence type="ECO:0000256" key="6">
    <source>
        <dbReference type="ARBA" id="ARBA00023004"/>
    </source>
</evidence>
<comment type="subcellular location">
    <subcellularLocation>
        <location evidence="1 11">Cell outer membrane</location>
        <topology evidence="1 11">Multi-pass membrane protein</topology>
    </subcellularLocation>
</comment>
<evidence type="ECO:0000256" key="7">
    <source>
        <dbReference type="ARBA" id="ARBA00023065"/>
    </source>
</evidence>
<keyword evidence="4" id="KW-0410">Iron transport</keyword>
<comment type="similarity">
    <text evidence="11 12">Belongs to the TonB-dependent receptor family.</text>
</comment>
<dbReference type="GO" id="GO:0009279">
    <property type="term" value="C:cell outer membrane"/>
    <property type="evidence" value="ECO:0007669"/>
    <property type="project" value="UniProtKB-SubCell"/>
</dbReference>
<dbReference type="PANTHER" id="PTHR32552">
    <property type="entry name" value="FERRICHROME IRON RECEPTOR-RELATED"/>
    <property type="match status" value="1"/>
</dbReference>
<organism evidence="16 17">
    <name type="scientific">Vulcaniibacterium tengchongense</name>
    <dbReference type="NCBI Taxonomy" id="1273429"/>
    <lineage>
        <taxon>Bacteria</taxon>
        <taxon>Pseudomonadati</taxon>
        <taxon>Pseudomonadota</taxon>
        <taxon>Gammaproteobacteria</taxon>
        <taxon>Lysobacterales</taxon>
        <taxon>Lysobacteraceae</taxon>
        <taxon>Vulcaniibacterium</taxon>
    </lineage>
</organism>
<dbReference type="PROSITE" id="PS52016">
    <property type="entry name" value="TONB_DEPENDENT_REC_3"/>
    <property type="match status" value="1"/>
</dbReference>
<evidence type="ECO:0000256" key="3">
    <source>
        <dbReference type="ARBA" id="ARBA00022452"/>
    </source>
</evidence>
<dbReference type="Gene3D" id="2.40.170.20">
    <property type="entry name" value="TonB-dependent receptor, beta-barrel domain"/>
    <property type="match status" value="1"/>
</dbReference>
<feature type="domain" description="TonB-dependent receptor plug" evidence="15">
    <location>
        <begin position="46"/>
        <end position="160"/>
    </location>
</feature>
<evidence type="ECO:0000256" key="5">
    <source>
        <dbReference type="ARBA" id="ARBA00022692"/>
    </source>
</evidence>
<keyword evidence="10 11" id="KW-0998">Cell outer membrane</keyword>
<comment type="caution">
    <text evidence="16">The sequence shown here is derived from an EMBL/GenBank/DDBJ whole genome shotgun (WGS) entry which is preliminary data.</text>
</comment>
<evidence type="ECO:0000256" key="11">
    <source>
        <dbReference type="PROSITE-ProRule" id="PRU01360"/>
    </source>
</evidence>
<evidence type="ECO:0000256" key="4">
    <source>
        <dbReference type="ARBA" id="ARBA00022496"/>
    </source>
</evidence>
<dbReference type="OrthoDB" id="5987490at2"/>
<keyword evidence="16" id="KW-0675">Receptor</keyword>
<dbReference type="GO" id="GO:0006826">
    <property type="term" value="P:iron ion transport"/>
    <property type="evidence" value="ECO:0007669"/>
    <property type="project" value="UniProtKB-KW"/>
</dbReference>
<evidence type="ECO:0000259" key="14">
    <source>
        <dbReference type="Pfam" id="PF00593"/>
    </source>
</evidence>
<dbReference type="InterPro" id="IPR036942">
    <property type="entry name" value="Beta-barrel_TonB_sf"/>
</dbReference>
<keyword evidence="13" id="KW-0732">Signal</keyword>
<evidence type="ECO:0000256" key="9">
    <source>
        <dbReference type="ARBA" id="ARBA00023136"/>
    </source>
</evidence>
<keyword evidence="8 12" id="KW-0798">TonB box</keyword>
<dbReference type="SUPFAM" id="SSF56935">
    <property type="entry name" value="Porins"/>
    <property type="match status" value="1"/>
</dbReference>
<evidence type="ECO:0000313" key="17">
    <source>
        <dbReference type="Proteomes" id="UP000269708"/>
    </source>
</evidence>
<gene>
    <name evidence="16" type="ORF">EDC50_1639</name>
</gene>
<name>A0A3N4VDE3_9GAMM</name>
<feature type="domain" description="TonB-dependent receptor-like beta-barrel" evidence="14">
    <location>
        <begin position="350"/>
        <end position="642"/>
    </location>
</feature>
<evidence type="ECO:0000256" key="8">
    <source>
        <dbReference type="ARBA" id="ARBA00023077"/>
    </source>
</evidence>
<feature type="chain" id="PRO_5017953657" evidence="13">
    <location>
        <begin position="20"/>
        <end position="678"/>
    </location>
</feature>
<keyword evidence="7" id="KW-0406">Ion transport</keyword>
<evidence type="ECO:0000256" key="12">
    <source>
        <dbReference type="RuleBase" id="RU003357"/>
    </source>
</evidence>
<evidence type="ECO:0000256" key="10">
    <source>
        <dbReference type="ARBA" id="ARBA00023237"/>
    </source>
</evidence>
<dbReference type="EMBL" id="RKQN01000002">
    <property type="protein sequence ID" value="RPE79813.1"/>
    <property type="molecule type" value="Genomic_DNA"/>
</dbReference>
<feature type="signal peptide" evidence="13">
    <location>
        <begin position="1"/>
        <end position="19"/>
    </location>
</feature>